<organism evidence="10 11">
    <name type="scientific">Halanaerobium salsuginis</name>
    <dbReference type="NCBI Taxonomy" id="29563"/>
    <lineage>
        <taxon>Bacteria</taxon>
        <taxon>Bacillati</taxon>
        <taxon>Bacillota</taxon>
        <taxon>Clostridia</taxon>
        <taxon>Halanaerobiales</taxon>
        <taxon>Halanaerobiaceae</taxon>
        <taxon>Halanaerobium</taxon>
    </lineage>
</organism>
<dbReference type="Proteomes" id="UP000199006">
    <property type="component" value="Unassembled WGS sequence"/>
</dbReference>
<dbReference type="PANTHER" id="PTHR43386:SF1">
    <property type="entry name" value="D,D-DIPEPTIDE TRANSPORT SYSTEM PERMEASE PROTEIN DDPC-RELATED"/>
    <property type="match status" value="1"/>
</dbReference>
<feature type="transmembrane region" description="Helical" evidence="8">
    <location>
        <begin position="132"/>
        <end position="153"/>
    </location>
</feature>
<evidence type="ECO:0000256" key="3">
    <source>
        <dbReference type="ARBA" id="ARBA00022475"/>
    </source>
</evidence>
<dbReference type="InterPro" id="IPR000515">
    <property type="entry name" value="MetI-like"/>
</dbReference>
<sequence>MSVSKKEAKQQVEIEVAEKEVIASGQFWRIFKRNKLAIIGALIIIGVVLIAIFAPVIAPYDPTVQDYDNLLQPPSLDHPFGTDDLGRDLFSRVAYGARYTLLVGIGVVVIVAVVGSVLGFVAGYYGGKIDSLIMRFVDIMLAIPALVLALAIAGALGGGLWNVIIAIGAVGWTQFTRIVRAEVLKLRESEYITAARALGASDFKIIAHHIAPNMMAPVIVYITLYVPSAILWAASLSFLGLGVQPPYPEWGALIANGRAYISFAWWIATIPGLAIMLTVLGFNFLGDGLRDALDPRMARDL</sequence>
<evidence type="ECO:0000256" key="2">
    <source>
        <dbReference type="ARBA" id="ARBA00022448"/>
    </source>
</evidence>
<evidence type="ECO:0000313" key="11">
    <source>
        <dbReference type="Proteomes" id="UP000199006"/>
    </source>
</evidence>
<name>A0A1I4L8C5_9FIRM</name>
<feature type="domain" description="ABC transmembrane type-1" evidence="9">
    <location>
        <begin position="97"/>
        <end position="286"/>
    </location>
</feature>
<dbReference type="EMBL" id="FOTI01000038">
    <property type="protein sequence ID" value="SFL87106.1"/>
    <property type="molecule type" value="Genomic_DNA"/>
</dbReference>
<dbReference type="PROSITE" id="PS50928">
    <property type="entry name" value="ABC_TM1"/>
    <property type="match status" value="1"/>
</dbReference>
<evidence type="ECO:0000313" key="10">
    <source>
        <dbReference type="EMBL" id="SFL87106.1"/>
    </source>
</evidence>
<dbReference type="Pfam" id="PF12911">
    <property type="entry name" value="OppC_N"/>
    <property type="match status" value="1"/>
</dbReference>
<feature type="transmembrane region" description="Helical" evidence="8">
    <location>
        <begin position="159"/>
        <end position="179"/>
    </location>
</feature>
<comment type="subcellular location">
    <subcellularLocation>
        <location evidence="1 8">Cell membrane</location>
        <topology evidence="1 8">Multi-pass membrane protein</topology>
    </subcellularLocation>
</comment>
<dbReference type="Pfam" id="PF00528">
    <property type="entry name" value="BPD_transp_1"/>
    <property type="match status" value="1"/>
</dbReference>
<dbReference type="OrthoDB" id="9783218at2"/>
<evidence type="ECO:0000256" key="6">
    <source>
        <dbReference type="ARBA" id="ARBA00023136"/>
    </source>
</evidence>
<feature type="transmembrane region" description="Helical" evidence="8">
    <location>
        <begin position="99"/>
        <end position="125"/>
    </location>
</feature>
<dbReference type="InterPro" id="IPR053385">
    <property type="entry name" value="ABC_transport_permease"/>
</dbReference>
<dbReference type="CDD" id="cd06261">
    <property type="entry name" value="TM_PBP2"/>
    <property type="match status" value="1"/>
</dbReference>
<dbReference type="GO" id="GO:0005886">
    <property type="term" value="C:plasma membrane"/>
    <property type="evidence" value="ECO:0007669"/>
    <property type="project" value="UniProtKB-SubCell"/>
</dbReference>
<evidence type="ECO:0000256" key="8">
    <source>
        <dbReference type="RuleBase" id="RU363032"/>
    </source>
</evidence>
<evidence type="ECO:0000256" key="1">
    <source>
        <dbReference type="ARBA" id="ARBA00004651"/>
    </source>
</evidence>
<dbReference type="STRING" id="29563.SAMN02983006_02247"/>
<proteinExistence type="inferred from homology"/>
<dbReference type="NCBIfam" id="NF045474">
    <property type="entry name" value="Opp2C"/>
    <property type="match status" value="1"/>
</dbReference>
<protein>
    <submittedName>
        <fullName evidence="10">Peptide/nickel transport system permease protein</fullName>
    </submittedName>
</protein>
<keyword evidence="2 8" id="KW-0813">Transport</keyword>
<dbReference type="AlphaFoldDB" id="A0A1I4L8C5"/>
<dbReference type="RefSeq" id="WP_089862284.1">
    <property type="nucleotide sequence ID" value="NZ_FOTI01000038.1"/>
</dbReference>
<evidence type="ECO:0000259" key="9">
    <source>
        <dbReference type="PROSITE" id="PS50928"/>
    </source>
</evidence>
<dbReference type="PANTHER" id="PTHR43386">
    <property type="entry name" value="OLIGOPEPTIDE TRANSPORT SYSTEM PERMEASE PROTEIN APPC"/>
    <property type="match status" value="1"/>
</dbReference>
<dbReference type="InterPro" id="IPR035906">
    <property type="entry name" value="MetI-like_sf"/>
</dbReference>
<accession>A0A1I4L8C5</accession>
<keyword evidence="6 8" id="KW-0472">Membrane</keyword>
<keyword evidence="4 8" id="KW-0812">Transmembrane</keyword>
<dbReference type="SUPFAM" id="SSF161098">
    <property type="entry name" value="MetI-like"/>
    <property type="match status" value="1"/>
</dbReference>
<gene>
    <name evidence="10" type="ORF">SAMN02983006_02247</name>
</gene>
<feature type="transmembrane region" description="Helical" evidence="8">
    <location>
        <begin position="218"/>
        <end position="243"/>
    </location>
</feature>
<feature type="transmembrane region" description="Helical" evidence="8">
    <location>
        <begin position="263"/>
        <end position="286"/>
    </location>
</feature>
<feature type="transmembrane region" description="Helical" evidence="8">
    <location>
        <begin position="36"/>
        <end position="58"/>
    </location>
</feature>
<evidence type="ECO:0000256" key="4">
    <source>
        <dbReference type="ARBA" id="ARBA00022692"/>
    </source>
</evidence>
<dbReference type="Gene3D" id="1.10.3720.10">
    <property type="entry name" value="MetI-like"/>
    <property type="match status" value="1"/>
</dbReference>
<evidence type="ECO:0000256" key="7">
    <source>
        <dbReference type="ARBA" id="ARBA00024202"/>
    </source>
</evidence>
<dbReference type="InterPro" id="IPR050366">
    <property type="entry name" value="BP-dependent_transpt_permease"/>
</dbReference>
<keyword evidence="3" id="KW-1003">Cell membrane</keyword>
<dbReference type="InterPro" id="IPR025966">
    <property type="entry name" value="OppC_N"/>
</dbReference>
<dbReference type="GO" id="GO:0055085">
    <property type="term" value="P:transmembrane transport"/>
    <property type="evidence" value="ECO:0007669"/>
    <property type="project" value="InterPro"/>
</dbReference>
<reference evidence="10 11" key="1">
    <citation type="submission" date="2016-10" db="EMBL/GenBank/DDBJ databases">
        <authorList>
            <person name="de Groot N.N."/>
        </authorList>
    </citation>
    <scope>NUCLEOTIDE SEQUENCE [LARGE SCALE GENOMIC DNA]</scope>
    <source>
        <strain evidence="10 11">ATCC 51327</strain>
    </source>
</reference>
<evidence type="ECO:0000256" key="5">
    <source>
        <dbReference type="ARBA" id="ARBA00022989"/>
    </source>
</evidence>
<comment type="similarity">
    <text evidence="7">Belongs to the binding-protein-dependent transport system permease family. OppBC subfamily.</text>
</comment>
<keyword evidence="11" id="KW-1185">Reference proteome</keyword>
<keyword evidence="5 8" id="KW-1133">Transmembrane helix</keyword>